<dbReference type="PROSITE" id="PS51257">
    <property type="entry name" value="PROKAR_LIPOPROTEIN"/>
    <property type="match status" value="1"/>
</dbReference>
<protein>
    <submittedName>
        <fullName evidence="3">Phospholipase D-like domain-containing protein</fullName>
    </submittedName>
</protein>
<dbReference type="AlphaFoldDB" id="A0AB39V5C5"/>
<accession>A0AB39V5C5</accession>
<dbReference type="KEGG" id="lala:AB8B28_03220"/>
<reference evidence="3" key="1">
    <citation type="submission" date="2024-07" db="EMBL/GenBank/DDBJ databases">
        <authorList>
            <person name="Li X.-J."/>
            <person name="Wang X."/>
        </authorList>
    </citation>
    <scope>NUCLEOTIDE SEQUENCE</scope>
    <source>
        <strain evidence="3">HSP-536</strain>
    </source>
</reference>
<dbReference type="Pfam" id="PF13091">
    <property type="entry name" value="PLDc_2"/>
    <property type="match status" value="1"/>
</dbReference>
<dbReference type="SUPFAM" id="SSF56024">
    <property type="entry name" value="Phospholipase D/nuclease"/>
    <property type="match status" value="2"/>
</dbReference>
<gene>
    <name evidence="3" type="ORF">AB8B28_03220</name>
</gene>
<organism evidence="3">
    <name type="scientific">Leptotrichia alba</name>
    <dbReference type="NCBI Taxonomy" id="3239304"/>
    <lineage>
        <taxon>Bacteria</taxon>
        <taxon>Fusobacteriati</taxon>
        <taxon>Fusobacteriota</taxon>
        <taxon>Fusobacteriia</taxon>
        <taxon>Fusobacteriales</taxon>
        <taxon>Leptotrichiaceae</taxon>
        <taxon>Leptotrichia</taxon>
    </lineage>
</organism>
<proteinExistence type="predicted"/>
<feature type="domain" description="Phospholipase D-like" evidence="2">
    <location>
        <begin position="298"/>
        <end position="437"/>
    </location>
</feature>
<feature type="signal peptide" evidence="1">
    <location>
        <begin position="1"/>
        <end position="23"/>
    </location>
</feature>
<evidence type="ECO:0000256" key="1">
    <source>
        <dbReference type="SAM" id="SignalP"/>
    </source>
</evidence>
<sequence>MNKKIIFSFAFLLLGTFSCTSLSKGLSSKSEIYNADNVDFYYDLTYKKNGETHYERQIWEQAYDILDKAQDFFLMDIFVFNDFVGKGVKEKLEPLPIAEEFAQKILEKREKDPNVEIYLILDESNTFYGAFDNKTHKKLEKAGVKIGYVDLTKLRDPALVYSVPWRLFIQPFGNPKNRGKTKNPFYEGTDKITIRSLLRALNAKANHRKLIMNENTAMLTSANPHAEGSKHSNVAFKFSSPVIKEIYEQEKPVAKITKKDGSLKRKLPEKDFSKIPFSENDKLKLQYFTNGATAKDISEELKNAQFGEKVIIAQFFLSDRGIINDIRKAARRGVKFEIILNNSTAGLPNKAAAGELMKYARKHNYDINVKFYNKGEEMYHVKMLSILKNDYLITYGGSTNFTRRNMRNFNLENELKIISSYDQKISKDILDYYDRLWTNRDGEFTLPYDDHKNEKLMNDLLFRFIEINGFGVF</sequence>
<dbReference type="Gene3D" id="3.30.870.10">
    <property type="entry name" value="Endonuclease Chain A"/>
    <property type="match status" value="2"/>
</dbReference>
<evidence type="ECO:0000259" key="2">
    <source>
        <dbReference type="Pfam" id="PF13091"/>
    </source>
</evidence>
<keyword evidence="1" id="KW-0732">Signal</keyword>
<name>A0AB39V5C5_9FUSO</name>
<evidence type="ECO:0000313" key="3">
    <source>
        <dbReference type="EMBL" id="XDU62876.1"/>
    </source>
</evidence>
<dbReference type="InterPro" id="IPR025202">
    <property type="entry name" value="PLD-like_dom"/>
</dbReference>
<dbReference type="RefSeq" id="WP_369716762.1">
    <property type="nucleotide sequence ID" value="NZ_CP165647.1"/>
</dbReference>
<feature type="chain" id="PRO_5044197893" evidence="1">
    <location>
        <begin position="24"/>
        <end position="473"/>
    </location>
</feature>
<dbReference type="EMBL" id="CP165647">
    <property type="protein sequence ID" value="XDU62876.1"/>
    <property type="molecule type" value="Genomic_DNA"/>
</dbReference>